<gene>
    <name evidence="1" type="ORF">METZ01_LOCUS234471</name>
</gene>
<name>A0A382H3X6_9ZZZZ</name>
<dbReference type="InterPro" id="IPR018652">
    <property type="entry name" value="DUF2082_NA-bd_Znr"/>
</dbReference>
<evidence type="ECO:0008006" key="2">
    <source>
        <dbReference type="Google" id="ProtNLM"/>
    </source>
</evidence>
<evidence type="ECO:0000313" key="1">
    <source>
        <dbReference type="EMBL" id="SVB81617.1"/>
    </source>
</evidence>
<reference evidence="1" key="1">
    <citation type="submission" date="2018-05" db="EMBL/GenBank/DDBJ databases">
        <authorList>
            <person name="Lanie J.A."/>
            <person name="Ng W.-L."/>
            <person name="Kazmierczak K.M."/>
            <person name="Andrzejewski T.M."/>
            <person name="Davidsen T.M."/>
            <person name="Wayne K.J."/>
            <person name="Tettelin H."/>
            <person name="Glass J.I."/>
            <person name="Rusch D."/>
            <person name="Podicherti R."/>
            <person name="Tsui H.-C.T."/>
            <person name="Winkler M.E."/>
        </authorList>
    </citation>
    <scope>NUCLEOTIDE SEQUENCE</scope>
</reference>
<dbReference type="EMBL" id="UINC01058864">
    <property type="protein sequence ID" value="SVB81617.1"/>
    <property type="molecule type" value="Genomic_DNA"/>
</dbReference>
<protein>
    <recommendedName>
        <fullName evidence="2">GTP-binding protein</fullName>
    </recommendedName>
</protein>
<organism evidence="1">
    <name type="scientific">marine metagenome</name>
    <dbReference type="NCBI Taxonomy" id="408172"/>
    <lineage>
        <taxon>unclassified sequences</taxon>
        <taxon>metagenomes</taxon>
        <taxon>ecological metagenomes</taxon>
    </lineage>
</organism>
<dbReference type="AlphaFoldDB" id="A0A382H3X6"/>
<accession>A0A382H3X6</accession>
<sequence>MTDATNFFSCTKCGCTNCEKGEIRTTGSGISRFLNLQNQKFGFMACEACGYAEFYRMDGKGGLGTVFDILSN</sequence>
<proteinExistence type="predicted"/>
<dbReference type="Pfam" id="PF09855">
    <property type="entry name" value="Zn_ribbon_13"/>
    <property type="match status" value="1"/>
</dbReference>